<comment type="caution">
    <text evidence="3">The sequence shown here is derived from an EMBL/GenBank/DDBJ whole genome shotgun (WGS) entry which is preliminary data.</text>
</comment>
<dbReference type="PANTHER" id="PTHR11851">
    <property type="entry name" value="METALLOPROTEASE"/>
    <property type="match status" value="1"/>
</dbReference>
<organism evidence="3 4">
    <name type="scientific">Cryobacterium breve</name>
    <dbReference type="NCBI Taxonomy" id="1259258"/>
    <lineage>
        <taxon>Bacteria</taxon>
        <taxon>Bacillati</taxon>
        <taxon>Actinomycetota</taxon>
        <taxon>Actinomycetes</taxon>
        <taxon>Micrococcales</taxon>
        <taxon>Microbacteriaceae</taxon>
        <taxon>Cryobacterium</taxon>
    </lineage>
</organism>
<dbReference type="Gene3D" id="3.30.830.10">
    <property type="entry name" value="Metalloenzyme, LuxS/M16 peptidase-like"/>
    <property type="match status" value="1"/>
</dbReference>
<dbReference type="Proteomes" id="UP000298355">
    <property type="component" value="Unassembled WGS sequence"/>
</dbReference>
<feature type="domain" description="Peptidase M16 N-terminal" evidence="2">
    <location>
        <begin position="55"/>
        <end position="168"/>
    </location>
</feature>
<accession>A0ABY2IUA4</accession>
<dbReference type="InterPro" id="IPR011765">
    <property type="entry name" value="Pept_M16_N"/>
</dbReference>
<evidence type="ECO:0000313" key="3">
    <source>
        <dbReference type="EMBL" id="TFC95037.1"/>
    </source>
</evidence>
<evidence type="ECO:0000259" key="2">
    <source>
        <dbReference type="Pfam" id="PF00675"/>
    </source>
</evidence>
<dbReference type="InterPro" id="IPR050361">
    <property type="entry name" value="MPP/UQCRC_Complex"/>
</dbReference>
<dbReference type="SUPFAM" id="SSF63411">
    <property type="entry name" value="LuxS/MPP-like metallohydrolase"/>
    <property type="match status" value="1"/>
</dbReference>
<keyword evidence="4" id="KW-1185">Reference proteome</keyword>
<comment type="similarity">
    <text evidence="1">Belongs to the peptidase M16 family.</text>
</comment>
<evidence type="ECO:0000313" key="4">
    <source>
        <dbReference type="Proteomes" id="UP000298355"/>
    </source>
</evidence>
<dbReference type="EMBL" id="SOGJ01000036">
    <property type="protein sequence ID" value="TFC95037.1"/>
    <property type="molecule type" value="Genomic_DNA"/>
</dbReference>
<reference evidence="3 4" key="1">
    <citation type="submission" date="2019-03" db="EMBL/GenBank/DDBJ databases">
        <title>Genomics of glacier-inhabiting Cryobacterium strains.</title>
        <authorList>
            <person name="Liu Q."/>
            <person name="Xin Y.-H."/>
        </authorList>
    </citation>
    <scope>NUCLEOTIDE SEQUENCE [LARGE SCALE GENOMIC DNA]</scope>
    <source>
        <strain evidence="3 4">TMT4-23</strain>
    </source>
</reference>
<proteinExistence type="inferred from homology"/>
<gene>
    <name evidence="3" type="ORF">E3O65_15885</name>
</gene>
<sequence length="443" mass="48564">MWYPCASIHYEDAASSPVRDRTCTLTPQPFATSEALLGFQSRSSTHSSGLRTCVATDHKSTRVAVQVQLGFGSRDDPQTSPGMAHLVEHLLFGQARDLEQGEYARTIAVLGGRFAASTGYEHLALSSEVPSESLDLLLWMEADRLFTVAEKVTQLAIEKEADVIDNERALRLSSDPFGGWFSVALALLRGADSPYGRPPVGDPAAIRNLTPRMVAEFIDNKIYSSSIVVAIAGAVDEGRALEATNYYFGDAHAVETAWYPAREPIWLRKNIYLPLRGGSAFRVLFNIPSASDPRFTAVHLASQAMATDLQQRASLAGSNVSVRLQIRPLRDEDSLGSISLTSPEPGISFRFAELFYEAWSQIERHDLSTDLWTQALETLFREYNDSLRELGERAAVMARNGFGKDGTGMRGDRLTQLSLASAQDLACAWFVSGSHIVVLPSKT</sequence>
<evidence type="ECO:0000256" key="1">
    <source>
        <dbReference type="ARBA" id="ARBA00007261"/>
    </source>
</evidence>
<protein>
    <submittedName>
        <fullName evidence="3">Insulinase family protein</fullName>
    </submittedName>
</protein>
<dbReference type="PANTHER" id="PTHR11851:SF49">
    <property type="entry name" value="MITOCHONDRIAL-PROCESSING PEPTIDASE SUBUNIT ALPHA"/>
    <property type="match status" value="1"/>
</dbReference>
<name>A0ABY2IUA4_9MICO</name>
<dbReference type="InterPro" id="IPR011249">
    <property type="entry name" value="Metalloenz_LuxS/M16"/>
</dbReference>
<dbReference type="Pfam" id="PF00675">
    <property type="entry name" value="Peptidase_M16"/>
    <property type="match status" value="1"/>
</dbReference>